<dbReference type="GO" id="GO:0004420">
    <property type="term" value="F:hydroxymethylglutaryl-CoA reductase (NADPH) activity"/>
    <property type="evidence" value="ECO:0007669"/>
    <property type="project" value="UniProtKB-EC"/>
</dbReference>
<dbReference type="PANTHER" id="PTHR10572">
    <property type="entry name" value="3-HYDROXY-3-METHYLGLUTARYL-COENZYME A REDUCTASE"/>
    <property type="match status" value="1"/>
</dbReference>
<dbReference type="EC" id="1.1.1.34" evidence="2"/>
<dbReference type="InterPro" id="IPR009029">
    <property type="entry name" value="HMG_CoA_Rdtase_sub-bd_dom_sf"/>
</dbReference>
<dbReference type="Gene3D" id="3.90.770.10">
    <property type="entry name" value="3-hydroxy-3-methylglutaryl-coenzyme A Reductase, Chain A, domain 2"/>
    <property type="match status" value="2"/>
</dbReference>
<protein>
    <recommendedName>
        <fullName evidence="2">hydroxymethylglutaryl-CoA reductase (NADPH)</fullName>
        <ecNumber evidence="2">1.1.1.34</ecNumber>
    </recommendedName>
</protein>
<dbReference type="InterPro" id="IPR009023">
    <property type="entry name" value="HMG_CoA_Rdtase_NAD(P)-bd_sf"/>
</dbReference>
<dbReference type="AlphaFoldDB" id="A0A433D953"/>
<dbReference type="SUPFAM" id="SSF55035">
    <property type="entry name" value="NAD-binding domain of HMG-CoA reductase"/>
    <property type="match status" value="1"/>
</dbReference>
<sequence>METPSDPGHVSSGIFIWTSLRPGTPLCLLPPSPTYNIDDMFDLPDEQTYLRLRHLLNNELAMQHNNSHPYKRQLVPPPTPPAKAPEPPSWSGFYKKSLKERQRLLKLAFPTVFSNTSVQSTKPSSTKELPSSALRTLSSTSQLPFVTRDKFMHSKRIDGVTTQNGSLEWSRSESLSLTVMDNGEYLNAEHKHGKTWMDRVVVERKEIEFKDNNEAWPINGLDEDIADHMVENCVGTIGLPVGLALNFVINGKPLVIPMAIEEPSVIAAVSGAAKTISQAGGGFEATSPERNMILAQVVLLDVKVMDEAVDTLERERDAIIRFANTFIANMVSRGGGVTDVSVRRVRRRPNPNPRHSQSFASTRAVEEEGARSEWLVVHLHIDVCDAMGANCASTVAEGVAPFLAELTSGRIGVRIVSNLCVERMAKAAFRIPFPALRYKHYSGTDVARGILEAYEWAEDDPFRATTNNKGVMNGIDAVCIATGQDWRAIEAALHTWTSMEGRYRPLTRYWVEEEGEGEVKENWENASNEEREKKLVFCGEMQVPLTVGTKGGVLNTNPVYKHLLGLMGSPNSKDLAMILACVGLAQNFAALRALTTEGIQKGHMSLHAKNMAIAAGAPPHAIAHVTARMVESGRITLDAAREFVAAHGHLTTTTTVRSIVEAELVSEVRKGENGSGGYVEKFEKQVDMDIQCIQS</sequence>
<accession>A0A433D953</accession>
<dbReference type="PANTHER" id="PTHR10572:SF24">
    <property type="entry name" value="3-HYDROXY-3-METHYLGLUTARYL-COENZYME A REDUCTASE"/>
    <property type="match status" value="1"/>
</dbReference>
<keyword evidence="3" id="KW-0560">Oxidoreductase</keyword>
<dbReference type="CDD" id="cd00644">
    <property type="entry name" value="HMG-CoA_reductase_classII"/>
    <property type="match status" value="1"/>
</dbReference>
<dbReference type="OrthoDB" id="310654at2759"/>
<evidence type="ECO:0000256" key="2">
    <source>
        <dbReference type="ARBA" id="ARBA00012999"/>
    </source>
</evidence>
<reference evidence="4 5" key="1">
    <citation type="journal article" date="2018" name="New Phytol.">
        <title>Phylogenomics of Endogonaceae and evolution of mycorrhizas within Mucoromycota.</title>
        <authorList>
            <person name="Chang Y."/>
            <person name="Desiro A."/>
            <person name="Na H."/>
            <person name="Sandor L."/>
            <person name="Lipzen A."/>
            <person name="Clum A."/>
            <person name="Barry K."/>
            <person name="Grigoriev I.V."/>
            <person name="Martin F.M."/>
            <person name="Stajich J.E."/>
            <person name="Smith M.E."/>
            <person name="Bonito G."/>
            <person name="Spatafora J.W."/>
        </authorList>
    </citation>
    <scope>NUCLEOTIDE SEQUENCE [LARGE SCALE GENOMIC DNA]</scope>
    <source>
        <strain evidence="4 5">GMNB39</strain>
    </source>
</reference>
<organism evidence="4 5">
    <name type="scientific">Jimgerdemannia flammicorona</name>
    <dbReference type="NCBI Taxonomy" id="994334"/>
    <lineage>
        <taxon>Eukaryota</taxon>
        <taxon>Fungi</taxon>
        <taxon>Fungi incertae sedis</taxon>
        <taxon>Mucoromycota</taxon>
        <taxon>Mucoromycotina</taxon>
        <taxon>Endogonomycetes</taxon>
        <taxon>Endogonales</taxon>
        <taxon>Endogonaceae</taxon>
        <taxon>Jimgerdemannia</taxon>
    </lineage>
</organism>
<gene>
    <name evidence="4" type="ORF">BC936DRAFT_145757</name>
</gene>
<dbReference type="InterPro" id="IPR004553">
    <property type="entry name" value="HMG_CoA_Rdtase_bac-typ"/>
</dbReference>
<evidence type="ECO:0000256" key="1">
    <source>
        <dbReference type="ARBA" id="ARBA00007661"/>
    </source>
</evidence>
<dbReference type="InterPro" id="IPR023076">
    <property type="entry name" value="HMG_CoA_Rdtase_CS"/>
</dbReference>
<comment type="caution">
    <text evidence="4">The sequence shown here is derived from an EMBL/GenBank/DDBJ whole genome shotgun (WGS) entry which is preliminary data.</text>
</comment>
<dbReference type="GO" id="GO:0015936">
    <property type="term" value="P:coenzyme A metabolic process"/>
    <property type="evidence" value="ECO:0007669"/>
    <property type="project" value="InterPro"/>
</dbReference>
<name>A0A433D953_9FUNG</name>
<dbReference type="EMBL" id="RBNI01004556">
    <property type="protein sequence ID" value="RUP47417.1"/>
    <property type="molecule type" value="Genomic_DNA"/>
</dbReference>
<dbReference type="InterPro" id="IPR002202">
    <property type="entry name" value="HMG_CoA_Rdtase"/>
</dbReference>
<comment type="similarity">
    <text evidence="1">Belongs to the HMG-CoA reductase family.</text>
</comment>
<dbReference type="Gene3D" id="1.10.8.660">
    <property type="match status" value="1"/>
</dbReference>
<dbReference type="Pfam" id="PF00368">
    <property type="entry name" value="HMG-CoA_red"/>
    <property type="match status" value="1"/>
</dbReference>
<keyword evidence="5" id="KW-1185">Reference proteome</keyword>
<evidence type="ECO:0000313" key="4">
    <source>
        <dbReference type="EMBL" id="RUP47417.1"/>
    </source>
</evidence>
<proteinExistence type="inferred from homology"/>
<evidence type="ECO:0000256" key="3">
    <source>
        <dbReference type="ARBA" id="ARBA00023002"/>
    </source>
</evidence>
<dbReference type="Proteomes" id="UP000268093">
    <property type="component" value="Unassembled WGS sequence"/>
</dbReference>
<dbReference type="PROSITE" id="PS50065">
    <property type="entry name" value="HMG_COA_REDUCTASE_4"/>
    <property type="match status" value="1"/>
</dbReference>
<dbReference type="SUPFAM" id="SSF56542">
    <property type="entry name" value="Substrate-binding domain of HMG-CoA reductase"/>
    <property type="match status" value="1"/>
</dbReference>
<dbReference type="PROSITE" id="PS01192">
    <property type="entry name" value="HMG_COA_REDUCTASE_3"/>
    <property type="match status" value="1"/>
</dbReference>
<dbReference type="InterPro" id="IPR023074">
    <property type="entry name" value="HMG_CoA_Rdtase_cat_sf"/>
</dbReference>
<evidence type="ECO:0000313" key="5">
    <source>
        <dbReference type="Proteomes" id="UP000268093"/>
    </source>
</evidence>